<proteinExistence type="predicted"/>
<evidence type="ECO:0000256" key="1">
    <source>
        <dbReference type="SAM" id="MobiDB-lite"/>
    </source>
</evidence>
<feature type="region of interest" description="Disordered" evidence="1">
    <location>
        <begin position="18"/>
        <end position="48"/>
    </location>
</feature>
<organism evidence="2 3">
    <name type="scientific">[Emmonsia] crescens</name>
    <dbReference type="NCBI Taxonomy" id="73230"/>
    <lineage>
        <taxon>Eukaryota</taxon>
        <taxon>Fungi</taxon>
        <taxon>Dikarya</taxon>
        <taxon>Ascomycota</taxon>
        <taxon>Pezizomycotina</taxon>
        <taxon>Eurotiomycetes</taxon>
        <taxon>Eurotiomycetidae</taxon>
        <taxon>Onygenales</taxon>
        <taxon>Ajellomycetaceae</taxon>
        <taxon>Emergomyces</taxon>
    </lineage>
</organism>
<comment type="caution">
    <text evidence="2">The sequence shown here is derived from an EMBL/GenBank/DDBJ whole genome shotgun (WGS) entry which is preliminary data.</text>
</comment>
<dbReference type="GO" id="GO:0008168">
    <property type="term" value="F:methyltransferase activity"/>
    <property type="evidence" value="ECO:0007669"/>
    <property type="project" value="TreeGrafter"/>
</dbReference>
<evidence type="ECO:0000313" key="3">
    <source>
        <dbReference type="Proteomes" id="UP000034164"/>
    </source>
</evidence>
<accession>A0A0G2J367</accession>
<evidence type="ECO:0008006" key="4">
    <source>
        <dbReference type="Google" id="ProtNLM"/>
    </source>
</evidence>
<protein>
    <recommendedName>
        <fullName evidence="4">Methyltransferase</fullName>
    </recommendedName>
</protein>
<sequence length="381" mass="43251">MDAKILPSSQVPAALFKCHSTPQKYGKQNHPQPPAEKRKTTDEHPQDADDVILQAVTIEISDEDDASDGGYVSDSDPTTTSSLALSARDYVFEYGRRFHKFHEGAYLFPNDEREQEREDMKHSMVVNLCGGKLHYAPLENPHRIIDIGTGTGVWAIDMGDKYPSAHVLGIDLSPIQPMWVPPNVRFMVDDAECPWLHPDDHFDFVHIRHLTAAIKDFPKLVKAAYNKLKPGGWIEIQELYYQAHCDDDSMPDNYAFAKWLRLMKEALAKFSVDLSPMKHPSYIRDAGFTDVNEQVFKVPIGTWPKSKPLKKIGLYNRCLISDGLQGDSMKPFTKALGWTLEKMEVFNIEVRKSVDDSSIHSYLPFHVLFARKPPRLTDPAD</sequence>
<dbReference type="CDD" id="cd02440">
    <property type="entry name" value="AdoMet_MTases"/>
    <property type="match status" value="1"/>
</dbReference>
<dbReference type="VEuPathDB" id="FungiDB:EMCG_09373"/>
<gene>
    <name evidence="2" type="ORF">EMCG_09373</name>
</gene>
<dbReference type="Gene3D" id="3.40.50.150">
    <property type="entry name" value="Vaccinia Virus protein VP39"/>
    <property type="match status" value="1"/>
</dbReference>
<dbReference type="PANTHER" id="PTHR43591">
    <property type="entry name" value="METHYLTRANSFERASE"/>
    <property type="match status" value="1"/>
</dbReference>
<dbReference type="Pfam" id="PF13489">
    <property type="entry name" value="Methyltransf_23"/>
    <property type="match status" value="1"/>
</dbReference>
<dbReference type="SUPFAM" id="SSF53335">
    <property type="entry name" value="S-adenosyl-L-methionine-dependent methyltransferases"/>
    <property type="match status" value="1"/>
</dbReference>
<dbReference type="AlphaFoldDB" id="A0A0G2J367"/>
<reference evidence="3" key="1">
    <citation type="journal article" date="2015" name="PLoS Genet.">
        <title>The dynamic genome and transcriptome of the human fungal pathogen Blastomyces and close relative Emmonsia.</title>
        <authorList>
            <person name="Munoz J.F."/>
            <person name="Gauthier G.M."/>
            <person name="Desjardins C.A."/>
            <person name="Gallo J.E."/>
            <person name="Holder J."/>
            <person name="Sullivan T.D."/>
            <person name="Marty A.J."/>
            <person name="Carmen J.C."/>
            <person name="Chen Z."/>
            <person name="Ding L."/>
            <person name="Gujja S."/>
            <person name="Magrini V."/>
            <person name="Misas E."/>
            <person name="Mitreva M."/>
            <person name="Priest M."/>
            <person name="Saif S."/>
            <person name="Whiston E.A."/>
            <person name="Young S."/>
            <person name="Zeng Q."/>
            <person name="Goldman W.E."/>
            <person name="Mardis E.R."/>
            <person name="Taylor J.W."/>
            <person name="McEwen J.G."/>
            <person name="Clay O.K."/>
            <person name="Klein B.S."/>
            <person name="Cuomo C.A."/>
        </authorList>
    </citation>
    <scope>NUCLEOTIDE SEQUENCE [LARGE SCALE GENOMIC DNA]</scope>
    <source>
        <strain evidence="3">UAMH 3008</strain>
    </source>
</reference>
<dbReference type="PANTHER" id="PTHR43591:SF10">
    <property type="entry name" value="ABC TRANSMEMBRANE TYPE-1 DOMAIN-CONTAINING PROTEIN-RELATED"/>
    <property type="match status" value="1"/>
</dbReference>
<dbReference type="EMBL" id="LCZI01000751">
    <property type="protein sequence ID" value="KKZ64739.1"/>
    <property type="molecule type" value="Genomic_DNA"/>
</dbReference>
<dbReference type="Proteomes" id="UP000034164">
    <property type="component" value="Unassembled WGS sequence"/>
</dbReference>
<feature type="compositionally biased region" description="Basic and acidic residues" evidence="1">
    <location>
        <begin position="35"/>
        <end position="47"/>
    </location>
</feature>
<dbReference type="OrthoDB" id="2013972at2759"/>
<name>A0A0G2J367_9EURO</name>
<dbReference type="InterPro" id="IPR029063">
    <property type="entry name" value="SAM-dependent_MTases_sf"/>
</dbReference>
<evidence type="ECO:0000313" key="2">
    <source>
        <dbReference type="EMBL" id="KKZ64739.1"/>
    </source>
</evidence>